<name>A0AAD5QXA1_PARTN</name>
<protein>
    <submittedName>
        <fullName evidence="1">Uncharacterized protein</fullName>
    </submittedName>
</protein>
<dbReference type="Proteomes" id="UP001196413">
    <property type="component" value="Unassembled WGS sequence"/>
</dbReference>
<organism evidence="1 2">
    <name type="scientific">Parelaphostrongylus tenuis</name>
    <name type="common">Meningeal worm</name>
    <dbReference type="NCBI Taxonomy" id="148309"/>
    <lineage>
        <taxon>Eukaryota</taxon>
        <taxon>Metazoa</taxon>
        <taxon>Ecdysozoa</taxon>
        <taxon>Nematoda</taxon>
        <taxon>Chromadorea</taxon>
        <taxon>Rhabditida</taxon>
        <taxon>Rhabditina</taxon>
        <taxon>Rhabditomorpha</taxon>
        <taxon>Strongyloidea</taxon>
        <taxon>Metastrongylidae</taxon>
        <taxon>Parelaphostrongylus</taxon>
    </lineage>
</organism>
<keyword evidence="2" id="KW-1185">Reference proteome</keyword>
<accession>A0AAD5QXA1</accession>
<comment type="caution">
    <text evidence="1">The sequence shown here is derived from an EMBL/GenBank/DDBJ whole genome shotgun (WGS) entry which is preliminary data.</text>
</comment>
<evidence type="ECO:0000313" key="2">
    <source>
        <dbReference type="Proteomes" id="UP001196413"/>
    </source>
</evidence>
<evidence type="ECO:0000313" key="1">
    <source>
        <dbReference type="EMBL" id="KAJ1363401.1"/>
    </source>
</evidence>
<gene>
    <name evidence="1" type="ORF">KIN20_023260</name>
</gene>
<reference evidence="1" key="1">
    <citation type="submission" date="2021-06" db="EMBL/GenBank/DDBJ databases">
        <title>Parelaphostrongylus tenuis whole genome reference sequence.</title>
        <authorList>
            <person name="Garwood T.J."/>
            <person name="Larsen P.A."/>
            <person name="Fountain-Jones N.M."/>
            <person name="Garbe J.R."/>
            <person name="Macchietto M.G."/>
            <person name="Kania S.A."/>
            <person name="Gerhold R.W."/>
            <person name="Richards J.E."/>
            <person name="Wolf T.M."/>
        </authorList>
    </citation>
    <scope>NUCLEOTIDE SEQUENCE</scope>
    <source>
        <strain evidence="1">MNPRO001-30</strain>
        <tissue evidence="1">Meninges</tissue>
    </source>
</reference>
<dbReference type="EMBL" id="JAHQIW010004693">
    <property type="protein sequence ID" value="KAJ1363401.1"/>
    <property type="molecule type" value="Genomic_DNA"/>
</dbReference>
<dbReference type="AlphaFoldDB" id="A0AAD5QXA1"/>
<sequence length="104" mass="11734">MKRYLSPVSPVVPFIAERFERVLATLPFFPLAQRSSPVSPPRSRDSSSIISFFYALDEEIEPLRQWSSCKALDIPRNPVGNGSRPSVVVEIHHVHGLPYFDILA</sequence>
<proteinExistence type="predicted"/>